<keyword evidence="6" id="KW-1185">Reference proteome</keyword>
<dbReference type="Proteomes" id="UP000078576">
    <property type="component" value="Unassembled WGS sequence"/>
</dbReference>
<evidence type="ECO:0000256" key="1">
    <source>
        <dbReference type="ARBA" id="ARBA00008140"/>
    </source>
</evidence>
<evidence type="ECO:0000256" key="3">
    <source>
        <dbReference type="ARBA" id="ARBA00022801"/>
    </source>
</evidence>
<dbReference type="GO" id="GO:0008233">
    <property type="term" value="F:peptidase activity"/>
    <property type="evidence" value="ECO:0007669"/>
    <property type="project" value="UniProtKB-KW"/>
</dbReference>
<dbReference type="GO" id="GO:0006508">
    <property type="term" value="P:proteolysis"/>
    <property type="evidence" value="ECO:0007669"/>
    <property type="project" value="UniProtKB-KW"/>
</dbReference>
<evidence type="ECO:0000259" key="4">
    <source>
        <dbReference type="PROSITE" id="PS51858"/>
    </source>
</evidence>
<name>A0A194UT49_CYTMA</name>
<proteinExistence type="inferred from homology"/>
<reference evidence="6" key="1">
    <citation type="submission" date="2014-12" db="EMBL/GenBank/DDBJ databases">
        <title>Genome Sequence of Valsa Canker Pathogens Uncovers a Specific Adaption of Colonization on Woody Bark.</title>
        <authorList>
            <person name="Yin Z."/>
            <person name="Liu H."/>
            <person name="Gao X."/>
            <person name="Li Z."/>
            <person name="Song N."/>
            <person name="Ke X."/>
            <person name="Dai Q."/>
            <person name="Wu Y."/>
            <person name="Sun Y."/>
            <person name="Xu J.-R."/>
            <person name="Kang Z.K."/>
            <person name="Wang L."/>
            <person name="Huang L."/>
        </authorList>
    </citation>
    <scope>NUCLEOTIDE SEQUENCE [LARGE SCALE GENOMIC DNA]</scope>
    <source>
        <strain evidence="6">SXYL134</strain>
    </source>
</reference>
<keyword evidence="3" id="KW-0378">Hydrolase</keyword>
<dbReference type="SMART" id="SM01179">
    <property type="entry name" value="DUF862"/>
    <property type="match status" value="1"/>
</dbReference>
<sequence>MPFHGVRASQLINAGKEYYEKLKKHGEARDEKKALLKLIRAKLNGNHTVSELDEPLEYNSRCKTSAVLVVTSAIDINGIQVTKLASKLLAKHAGLSLDSLSHWALVVVDRGEGICYLYDLMSDQMLPTTKLMKNYPRCFPVTEQMVDSWTGASYIGETTKSHDQILDIAAAFIASHPRYNLFNNNCQHLAEGLVRELCDGKIISQANLGEEVKMLSTKISSVLLMKMHLDRDALRELRSDIKTAGDRLIAEKGSKVIP</sequence>
<dbReference type="OrthoDB" id="3727368at2759"/>
<dbReference type="Gene3D" id="3.90.1720.30">
    <property type="entry name" value="PPPDE domains"/>
    <property type="match status" value="1"/>
</dbReference>
<dbReference type="PROSITE" id="PS51858">
    <property type="entry name" value="PPPDE"/>
    <property type="match status" value="1"/>
</dbReference>
<protein>
    <recommendedName>
        <fullName evidence="4">PPPDE domain-containing protein</fullName>
    </recommendedName>
</protein>
<accession>A0A194UT49</accession>
<comment type="similarity">
    <text evidence="1">Belongs to the DeSI family.</text>
</comment>
<evidence type="ECO:0000313" key="5">
    <source>
        <dbReference type="EMBL" id="KUI54870.1"/>
    </source>
</evidence>
<dbReference type="InterPro" id="IPR042266">
    <property type="entry name" value="PPPDE_sf"/>
</dbReference>
<dbReference type="EMBL" id="KN714676">
    <property type="protein sequence ID" value="KUI54870.1"/>
    <property type="molecule type" value="Genomic_DNA"/>
</dbReference>
<dbReference type="AlphaFoldDB" id="A0A194UT49"/>
<feature type="domain" description="PPPDE" evidence="4">
    <location>
        <begin position="67"/>
        <end position="228"/>
    </location>
</feature>
<evidence type="ECO:0000313" key="6">
    <source>
        <dbReference type="Proteomes" id="UP000078576"/>
    </source>
</evidence>
<evidence type="ECO:0000256" key="2">
    <source>
        <dbReference type="ARBA" id="ARBA00022670"/>
    </source>
</evidence>
<gene>
    <name evidence="5" type="ORF">VP1G_02281</name>
</gene>
<organism evidence="5 6">
    <name type="scientific">Cytospora mali</name>
    <name type="common">Apple Valsa canker fungus</name>
    <name type="synonym">Valsa mali</name>
    <dbReference type="NCBI Taxonomy" id="578113"/>
    <lineage>
        <taxon>Eukaryota</taxon>
        <taxon>Fungi</taxon>
        <taxon>Dikarya</taxon>
        <taxon>Ascomycota</taxon>
        <taxon>Pezizomycotina</taxon>
        <taxon>Sordariomycetes</taxon>
        <taxon>Sordariomycetidae</taxon>
        <taxon>Diaporthales</taxon>
        <taxon>Cytosporaceae</taxon>
        <taxon>Cytospora</taxon>
    </lineage>
</organism>
<keyword evidence="2" id="KW-0645">Protease</keyword>
<dbReference type="InterPro" id="IPR008580">
    <property type="entry name" value="PPPDE_dom"/>
</dbReference>